<gene>
    <name evidence="2" type="ORF">D0Z67_29130</name>
</gene>
<proteinExistence type="predicted"/>
<evidence type="ECO:0000256" key="1">
    <source>
        <dbReference type="SAM" id="MobiDB-lite"/>
    </source>
</evidence>
<name>A0A4V1A0F8_STRSO</name>
<dbReference type="Proteomes" id="UP000292547">
    <property type="component" value="Plasmid unnamed"/>
</dbReference>
<reference evidence="2 3" key="1">
    <citation type="submission" date="2018-08" db="EMBL/GenBank/DDBJ databases">
        <title>The complete genome sequence of Streptomyces seoulensis, a pioneer strain for nickel superoxide dismutase discovery.</title>
        <authorList>
            <person name="Shin J."/>
            <person name="Lee J.-S."/>
            <person name="Lee E.-J."/>
            <person name="Youn H.-D."/>
        </authorList>
    </citation>
    <scope>NUCLEOTIDE SEQUENCE [LARGE SCALE GENOMIC DNA]</scope>
    <source>
        <strain evidence="2 3">KCTC 9819</strain>
        <plasmid evidence="2 3">unnamed</plasmid>
    </source>
</reference>
<evidence type="ECO:0000313" key="2">
    <source>
        <dbReference type="EMBL" id="QBJ94436.1"/>
    </source>
</evidence>
<sequence>MAAAVVLAGCGDGGGDAKPSSSPSASSRVVEPRSAFEVYQGVTAAGCTDADDCQAFMTRKLAAAVKVREAMQAKDSAVYAEPIGAVDEAERQADHYGRSNLGAKGNSLAVSLPLQRMVAWFREHPEG</sequence>
<keyword evidence="2" id="KW-0614">Plasmid</keyword>
<feature type="region of interest" description="Disordered" evidence="1">
    <location>
        <begin position="11"/>
        <end position="30"/>
    </location>
</feature>
<evidence type="ECO:0000313" key="3">
    <source>
        <dbReference type="Proteomes" id="UP000292547"/>
    </source>
</evidence>
<dbReference type="KEGG" id="sseo:D0Z67_29130"/>
<keyword evidence="3" id="KW-1185">Reference proteome</keyword>
<dbReference type="AlphaFoldDB" id="A0A4V1A0F8"/>
<geneLocation type="plasmid" evidence="2">
    <name>unnamed</name>
</geneLocation>
<dbReference type="EMBL" id="CP032230">
    <property type="protein sequence ID" value="QBJ94436.1"/>
    <property type="molecule type" value="Genomic_DNA"/>
</dbReference>
<feature type="compositionally biased region" description="Low complexity" evidence="1">
    <location>
        <begin position="20"/>
        <end position="30"/>
    </location>
</feature>
<protein>
    <submittedName>
        <fullName evidence="2">Uncharacterized protein</fullName>
    </submittedName>
</protein>
<accession>A0A4V1A0F8</accession>
<organism evidence="2 3">
    <name type="scientific">Streptomyces seoulensis</name>
    <dbReference type="NCBI Taxonomy" id="73044"/>
    <lineage>
        <taxon>Bacteria</taxon>
        <taxon>Bacillati</taxon>
        <taxon>Actinomycetota</taxon>
        <taxon>Actinomycetes</taxon>
        <taxon>Kitasatosporales</taxon>
        <taxon>Streptomycetaceae</taxon>
        <taxon>Streptomyces</taxon>
    </lineage>
</organism>